<dbReference type="PANTHER" id="PTHR46563">
    <property type="entry name" value="RING-TYPE DOMAIN-CONTAINING PROTEIN"/>
    <property type="match status" value="1"/>
</dbReference>
<dbReference type="AlphaFoldDB" id="A0A5J5F3T1"/>
<gene>
    <name evidence="3" type="ORF">FN846DRAFT_483897</name>
</gene>
<proteinExistence type="predicted"/>
<evidence type="ECO:0000313" key="3">
    <source>
        <dbReference type="EMBL" id="KAA8911006.1"/>
    </source>
</evidence>
<feature type="compositionally biased region" description="Polar residues" evidence="1">
    <location>
        <begin position="258"/>
        <end position="267"/>
    </location>
</feature>
<feature type="region of interest" description="Disordered" evidence="1">
    <location>
        <begin position="400"/>
        <end position="420"/>
    </location>
</feature>
<feature type="compositionally biased region" description="Polar residues" evidence="1">
    <location>
        <begin position="707"/>
        <end position="720"/>
    </location>
</feature>
<dbReference type="OrthoDB" id="6365676at2759"/>
<feature type="compositionally biased region" description="Low complexity" evidence="1">
    <location>
        <begin position="614"/>
        <end position="631"/>
    </location>
</feature>
<dbReference type="Proteomes" id="UP000326924">
    <property type="component" value="Unassembled WGS sequence"/>
</dbReference>
<feature type="compositionally biased region" description="Basic and acidic residues" evidence="1">
    <location>
        <begin position="835"/>
        <end position="844"/>
    </location>
</feature>
<feature type="compositionally biased region" description="Polar residues" evidence="1">
    <location>
        <begin position="986"/>
        <end position="1000"/>
    </location>
</feature>
<protein>
    <recommendedName>
        <fullName evidence="2">Nucleolar protein Dnt1-like N-terminal domain-containing protein</fullName>
    </recommendedName>
</protein>
<dbReference type="PANTHER" id="PTHR46563:SF4">
    <property type="entry name" value="ASPARTYL_ASPARAGINYL BETA-HYDROXYLASE ISOFORM X1"/>
    <property type="match status" value="1"/>
</dbReference>
<accession>A0A5J5F3T1</accession>
<feature type="compositionally biased region" description="Low complexity" evidence="1">
    <location>
        <begin position="863"/>
        <end position="882"/>
    </location>
</feature>
<reference evidence="3 4" key="1">
    <citation type="submission" date="2019-09" db="EMBL/GenBank/DDBJ databases">
        <title>Draft genome of the ectomycorrhizal ascomycete Sphaerosporella brunnea.</title>
        <authorList>
            <consortium name="DOE Joint Genome Institute"/>
            <person name="Benucci G.M."/>
            <person name="Marozzi G."/>
            <person name="Antonielli L."/>
            <person name="Sanchez S."/>
            <person name="Marco P."/>
            <person name="Wang X."/>
            <person name="Falini L.B."/>
            <person name="Barry K."/>
            <person name="Haridas S."/>
            <person name="Lipzen A."/>
            <person name="Labutti K."/>
            <person name="Grigoriev I.V."/>
            <person name="Murat C."/>
            <person name="Martin F."/>
            <person name="Albertini E."/>
            <person name="Donnini D."/>
            <person name="Bonito G."/>
        </authorList>
    </citation>
    <scope>NUCLEOTIDE SEQUENCE [LARGE SCALE GENOMIC DNA]</scope>
    <source>
        <strain evidence="3 4">Sb_GMNB300</strain>
    </source>
</reference>
<feature type="compositionally biased region" description="Low complexity" evidence="1">
    <location>
        <begin position="1020"/>
        <end position="1034"/>
    </location>
</feature>
<evidence type="ECO:0000313" key="4">
    <source>
        <dbReference type="Proteomes" id="UP000326924"/>
    </source>
</evidence>
<evidence type="ECO:0000259" key="2">
    <source>
        <dbReference type="Pfam" id="PF10407"/>
    </source>
</evidence>
<dbReference type="InParanoid" id="A0A5J5F3T1"/>
<dbReference type="InterPro" id="IPR018844">
    <property type="entry name" value="Dnt1-like_N"/>
</dbReference>
<feature type="region of interest" description="Disordered" evidence="1">
    <location>
        <begin position="258"/>
        <end position="381"/>
    </location>
</feature>
<feature type="compositionally biased region" description="Basic and acidic residues" evidence="1">
    <location>
        <begin position="468"/>
        <end position="571"/>
    </location>
</feature>
<feature type="compositionally biased region" description="Basic and acidic residues" evidence="1">
    <location>
        <begin position="579"/>
        <end position="612"/>
    </location>
</feature>
<feature type="compositionally biased region" description="Polar residues" evidence="1">
    <location>
        <begin position="772"/>
        <end position="784"/>
    </location>
</feature>
<feature type="compositionally biased region" description="Polar residues" evidence="1">
    <location>
        <begin position="279"/>
        <end position="289"/>
    </location>
</feature>
<feature type="compositionally biased region" description="Acidic residues" evidence="1">
    <location>
        <begin position="173"/>
        <end position="189"/>
    </location>
</feature>
<feature type="compositionally biased region" description="Basic and acidic residues" evidence="1">
    <location>
        <begin position="1001"/>
        <end position="1015"/>
    </location>
</feature>
<feature type="compositionally biased region" description="Low complexity" evidence="1">
    <location>
        <begin position="786"/>
        <end position="803"/>
    </location>
</feature>
<evidence type="ECO:0000256" key="1">
    <source>
        <dbReference type="SAM" id="MobiDB-lite"/>
    </source>
</evidence>
<comment type="caution">
    <text evidence="3">The sequence shown here is derived from an EMBL/GenBank/DDBJ whole genome shotgun (WGS) entry which is preliminary data.</text>
</comment>
<keyword evidence="4" id="KW-1185">Reference proteome</keyword>
<feature type="compositionally biased region" description="Basic and acidic residues" evidence="1">
    <location>
        <begin position="357"/>
        <end position="381"/>
    </location>
</feature>
<dbReference type="Pfam" id="PF10407">
    <property type="entry name" value="Cytokin_check_N"/>
    <property type="match status" value="1"/>
</dbReference>
<feature type="domain" description="Nucleolar protein Dnt1-like N-terminal" evidence="2">
    <location>
        <begin position="22"/>
        <end position="91"/>
    </location>
</feature>
<feature type="compositionally biased region" description="Polar residues" evidence="1">
    <location>
        <begin position="346"/>
        <end position="356"/>
    </location>
</feature>
<feature type="compositionally biased region" description="Pro residues" evidence="1">
    <location>
        <begin position="922"/>
        <end position="932"/>
    </location>
</feature>
<feature type="region of interest" description="Disordered" evidence="1">
    <location>
        <begin position="468"/>
        <end position="1101"/>
    </location>
</feature>
<feature type="region of interest" description="Disordered" evidence="1">
    <location>
        <begin position="158"/>
        <end position="197"/>
    </location>
</feature>
<organism evidence="3 4">
    <name type="scientific">Sphaerosporella brunnea</name>
    <dbReference type="NCBI Taxonomy" id="1250544"/>
    <lineage>
        <taxon>Eukaryota</taxon>
        <taxon>Fungi</taxon>
        <taxon>Dikarya</taxon>
        <taxon>Ascomycota</taxon>
        <taxon>Pezizomycotina</taxon>
        <taxon>Pezizomycetes</taxon>
        <taxon>Pezizales</taxon>
        <taxon>Pyronemataceae</taxon>
        <taxon>Sphaerosporella</taxon>
    </lineage>
</organism>
<sequence length="1101" mass="121382">MRLQVHVYPAHAGASTKPTCSFLEVASPDLSLEDLSISICQRYRRLYPHRAELQIYKIQDHDCNDLDLSYSVSDVFCDKTASKDGSVVRVIEASNLRAYSIPPESALRSQVWIRNRRAPRPASRLNTVLENAVGYERVGKRRKIQGIDAVIDDSLDERDDAGSLADGERWLGGDDEPTNGEAQEDEEEEQPRAETSFQRIFSPELGEEADSGVWHSSLGPRSSVEVTGARLVSEQAFGTAAAQEPQVKEEIVSSPVFTRTEVQSSTEPAVRARYKPSPIRSSTQRTPRTNGVFKKKDICDFPSGDDDGETTPRPRKPVRSNRINGMTESPVPEPPSAQLEHELSRSSESQEVTNQESELRRLAAQKAEEERSGKGRIEQERIEQQRLEQQRLEQERLEQERLEKERIEQERIEQERIEQERIEQERIEQQRLEQQRLEQERLEKERIEQERIEQERIEQERLEKERIEQERLEKEVAEAKAAAKREEDERRDKEAAEARQRAAKAAEKREKADRERRKKAEQERLAKKDEQDLLEQKRAEEEEAQHKAELQKAEAEKKAAEAKKVAKERRVERARKSKEKKEAAKKLEEESKEKERRETEKKAQEILARETEAAETAKAAEAAKTAKAEAAASKKRTRTSDVTANNKASPVPSKKAKTGMESHPKAATPSVERDMGPPPVPNSARKRSNLKNDSSSQESGGGKKRNSVSFSDAISSSQPRHSPAPSIDETPTPAPRRAAVKRTPILCPLPIKSTPKLPRTVTPILPPGYVPKSSQAPPTEAKNQPSDESSSSSESEGSSSGSDSESEDKDARKPTGKNAATKTTGSKAAPTVKVKPAETARAPDSDVEMEDAPAPESPMSSQKALPKKAAPAKKPATASQKPDAPAKQTSPVAQKAPLSSYKSTPYIVDSSSEGEDEDEAFKPPPSAQPPKAPASDSEAFSETGSSSECSESESESEAPKPAPKDAASALNSLLGKKTPIHPKLLASNSPNTVQAVSKLSSLEKLDGKMDFDVREPLPPSSQTAKQQQTSQPKKLATVAETSESESDSDSSSSSDSDSDSDDGKGRKKAGIPEHKKASAAANKRKSGGAMGFRSIFSQKSA</sequence>
<name>A0A5J5F3T1_9PEZI</name>
<dbReference type="EMBL" id="VXIS01000040">
    <property type="protein sequence ID" value="KAA8911006.1"/>
    <property type="molecule type" value="Genomic_DNA"/>
</dbReference>